<dbReference type="WBParaSite" id="Csp11.Scaffold466.g1611.t1">
    <property type="protein sequence ID" value="Csp11.Scaffold466.g1611.t1"/>
    <property type="gene ID" value="Csp11.Scaffold466.g1611"/>
</dbReference>
<dbReference type="STRING" id="1561998.A0A1I7T1U9"/>
<reference evidence="3" key="1">
    <citation type="submission" date="2016-11" db="UniProtKB">
        <authorList>
            <consortium name="WormBaseParasite"/>
        </authorList>
    </citation>
    <scope>IDENTIFICATION</scope>
</reference>
<keyword evidence="2" id="KW-1185">Reference proteome</keyword>
<feature type="region of interest" description="Disordered" evidence="1">
    <location>
        <begin position="1"/>
        <end position="27"/>
    </location>
</feature>
<evidence type="ECO:0000313" key="3">
    <source>
        <dbReference type="WBParaSite" id="Csp11.Scaffold466.g1611.t1"/>
    </source>
</evidence>
<dbReference type="Proteomes" id="UP000095282">
    <property type="component" value="Unplaced"/>
</dbReference>
<protein>
    <submittedName>
        <fullName evidence="3">Uncharacterized protein</fullName>
    </submittedName>
</protein>
<evidence type="ECO:0000256" key="1">
    <source>
        <dbReference type="SAM" id="MobiDB-lite"/>
    </source>
</evidence>
<dbReference type="AlphaFoldDB" id="A0A1I7T1U9"/>
<evidence type="ECO:0000313" key="2">
    <source>
        <dbReference type="Proteomes" id="UP000095282"/>
    </source>
</evidence>
<proteinExistence type="predicted"/>
<organism evidence="2 3">
    <name type="scientific">Caenorhabditis tropicalis</name>
    <dbReference type="NCBI Taxonomy" id="1561998"/>
    <lineage>
        <taxon>Eukaryota</taxon>
        <taxon>Metazoa</taxon>
        <taxon>Ecdysozoa</taxon>
        <taxon>Nematoda</taxon>
        <taxon>Chromadorea</taxon>
        <taxon>Rhabditida</taxon>
        <taxon>Rhabditina</taxon>
        <taxon>Rhabditomorpha</taxon>
        <taxon>Rhabditoidea</taxon>
        <taxon>Rhabditidae</taxon>
        <taxon>Peloderinae</taxon>
        <taxon>Caenorhabditis</taxon>
    </lineage>
</organism>
<accession>A0A1I7T1U9</accession>
<sequence length="79" mass="8728">MLGSSSNQEPPLLSRIIGVPPPPPPRAPTTALVLRVPTVNSPSKKKQQPDTRNKYQETALRDKKTVNILSLNRNILYNA</sequence>
<name>A0A1I7T1U9_9PELO</name>
<dbReference type="eggNOG" id="ENOG502QVJ2">
    <property type="taxonomic scope" value="Eukaryota"/>
</dbReference>